<dbReference type="PANTHER" id="PTHR24220:SF86">
    <property type="entry name" value="ABC TRANSPORTER ABCH.1"/>
    <property type="match status" value="1"/>
</dbReference>
<evidence type="ECO:0000256" key="3">
    <source>
        <dbReference type="ARBA" id="ARBA00022840"/>
    </source>
</evidence>
<dbReference type="PANTHER" id="PTHR24220">
    <property type="entry name" value="IMPORT ATP-BINDING PROTEIN"/>
    <property type="match status" value="1"/>
</dbReference>
<dbReference type="Proteomes" id="UP001144471">
    <property type="component" value="Unassembled WGS sequence"/>
</dbReference>
<dbReference type="InterPro" id="IPR015854">
    <property type="entry name" value="ABC_transpr_LolD-like"/>
</dbReference>
<accession>A0A9W6GKW1</accession>
<evidence type="ECO:0000256" key="2">
    <source>
        <dbReference type="ARBA" id="ARBA00022741"/>
    </source>
</evidence>
<dbReference type="FunFam" id="3.40.50.300:FF:000032">
    <property type="entry name" value="Export ABC transporter ATP-binding protein"/>
    <property type="match status" value="1"/>
</dbReference>
<dbReference type="SUPFAM" id="SSF52540">
    <property type="entry name" value="P-loop containing nucleoside triphosphate hydrolases"/>
    <property type="match status" value="1"/>
</dbReference>
<dbReference type="InterPro" id="IPR017911">
    <property type="entry name" value="MacB-like_ATP-bd"/>
</dbReference>
<comment type="caution">
    <text evidence="5">The sequence shown here is derived from an EMBL/GenBank/DDBJ whole genome shotgun (WGS) entry which is preliminary data.</text>
</comment>
<evidence type="ECO:0000313" key="5">
    <source>
        <dbReference type="EMBL" id="GLI56978.1"/>
    </source>
</evidence>
<dbReference type="Pfam" id="PF00005">
    <property type="entry name" value="ABC_tran"/>
    <property type="match status" value="1"/>
</dbReference>
<dbReference type="PROSITE" id="PS50893">
    <property type="entry name" value="ABC_TRANSPORTER_2"/>
    <property type="match status" value="1"/>
</dbReference>
<dbReference type="EMBL" id="BSDY01000011">
    <property type="protein sequence ID" value="GLI56978.1"/>
    <property type="molecule type" value="Genomic_DNA"/>
</dbReference>
<dbReference type="CDD" id="cd03255">
    <property type="entry name" value="ABC_MJ0796_LolCDE_FtsE"/>
    <property type="match status" value="1"/>
</dbReference>
<evidence type="ECO:0000313" key="6">
    <source>
        <dbReference type="Proteomes" id="UP001144471"/>
    </source>
</evidence>
<protein>
    <submittedName>
        <fullName evidence="5">Peptide ABC transporter ATP-binding protein</fullName>
    </submittedName>
</protein>
<dbReference type="GO" id="GO:0005886">
    <property type="term" value="C:plasma membrane"/>
    <property type="evidence" value="ECO:0007669"/>
    <property type="project" value="TreeGrafter"/>
</dbReference>
<keyword evidence="3 5" id="KW-0067">ATP-binding</keyword>
<dbReference type="InterPro" id="IPR003439">
    <property type="entry name" value="ABC_transporter-like_ATP-bd"/>
</dbReference>
<dbReference type="Gene3D" id="3.40.50.300">
    <property type="entry name" value="P-loop containing nucleotide triphosphate hydrolases"/>
    <property type="match status" value="1"/>
</dbReference>
<dbReference type="PROSITE" id="PS00211">
    <property type="entry name" value="ABC_TRANSPORTER_1"/>
    <property type="match status" value="1"/>
</dbReference>
<evidence type="ECO:0000259" key="4">
    <source>
        <dbReference type="PROSITE" id="PS50893"/>
    </source>
</evidence>
<name>A0A9W6GKW1_9FUSO</name>
<feature type="domain" description="ABC transporter" evidence="4">
    <location>
        <begin position="4"/>
        <end position="231"/>
    </location>
</feature>
<dbReference type="AlphaFoldDB" id="A0A9W6GKW1"/>
<keyword evidence="6" id="KW-1185">Reference proteome</keyword>
<dbReference type="GO" id="GO:0016887">
    <property type="term" value="F:ATP hydrolysis activity"/>
    <property type="evidence" value="ECO:0007669"/>
    <property type="project" value="InterPro"/>
</dbReference>
<gene>
    <name evidence="5" type="ORF">PM10SUCC1_24920</name>
</gene>
<evidence type="ECO:0000256" key="1">
    <source>
        <dbReference type="ARBA" id="ARBA00022448"/>
    </source>
</evidence>
<keyword evidence="1" id="KW-0813">Transport</keyword>
<dbReference type="SMART" id="SM00382">
    <property type="entry name" value="AAA"/>
    <property type="match status" value="1"/>
</dbReference>
<dbReference type="GO" id="GO:0022857">
    <property type="term" value="F:transmembrane transporter activity"/>
    <property type="evidence" value="ECO:0007669"/>
    <property type="project" value="TreeGrafter"/>
</dbReference>
<dbReference type="InterPro" id="IPR027417">
    <property type="entry name" value="P-loop_NTPase"/>
</dbReference>
<dbReference type="InterPro" id="IPR003593">
    <property type="entry name" value="AAA+_ATPase"/>
</dbReference>
<dbReference type="InterPro" id="IPR017871">
    <property type="entry name" value="ABC_transporter-like_CS"/>
</dbReference>
<organism evidence="5 6">
    <name type="scientific">Propionigenium maris DSM 9537</name>
    <dbReference type="NCBI Taxonomy" id="1123000"/>
    <lineage>
        <taxon>Bacteria</taxon>
        <taxon>Fusobacteriati</taxon>
        <taxon>Fusobacteriota</taxon>
        <taxon>Fusobacteriia</taxon>
        <taxon>Fusobacteriales</taxon>
        <taxon>Fusobacteriaceae</taxon>
        <taxon>Propionigenium</taxon>
    </lineage>
</organism>
<reference evidence="5" key="1">
    <citation type="submission" date="2022-12" db="EMBL/GenBank/DDBJ databases">
        <title>Reference genome sequencing for broad-spectrum identification of bacterial and archaeal isolates by mass spectrometry.</title>
        <authorList>
            <person name="Sekiguchi Y."/>
            <person name="Tourlousse D.M."/>
        </authorList>
    </citation>
    <scope>NUCLEOTIDE SEQUENCE</scope>
    <source>
        <strain evidence="5">10succ1</strain>
    </source>
</reference>
<dbReference type="GO" id="GO:0005524">
    <property type="term" value="F:ATP binding"/>
    <property type="evidence" value="ECO:0007669"/>
    <property type="project" value="UniProtKB-KW"/>
</dbReference>
<dbReference type="RefSeq" id="WP_281836389.1">
    <property type="nucleotide sequence ID" value="NZ_BSDY01000011.1"/>
</dbReference>
<dbReference type="GO" id="GO:0098796">
    <property type="term" value="C:membrane protein complex"/>
    <property type="evidence" value="ECO:0007669"/>
    <property type="project" value="UniProtKB-ARBA"/>
</dbReference>
<sequence>MHIVEARDITKVYLHQKQEVRAVNSVSFDIGEGEFTVIAGPSGSGKTTILNIIGAMDSPTSGRVVVGERDITDLPRGERADFRRERVGFIFQNYNLIPILSVYENVEFALDLSGEVEGGKKREKILKLLDELGLSELSSRRPSELSSGQQQRVAIARALIKDPILILADEPTANLDTATGEEVVDLMERINRERKTTFIFSSHDPLIIQRARRVIRVRDGRIEEDDSEDGL</sequence>
<proteinExistence type="predicted"/>
<keyword evidence="2" id="KW-0547">Nucleotide-binding</keyword>